<comment type="caution">
    <text evidence="2">The sequence shown here is derived from an EMBL/GenBank/DDBJ whole genome shotgun (WGS) entry which is preliminary data.</text>
</comment>
<sequence length="56" mass="5867">MIAIGLAILGAIIGGLTARKRGGNRKDIAQYATGYGFAFLIVGMIATVLLDRMLSL</sequence>
<keyword evidence="1" id="KW-1133">Transmembrane helix</keyword>
<name>A0A0F8ZS60_9ZZZZ</name>
<gene>
    <name evidence="2" type="ORF">LCGC14_2935730</name>
</gene>
<evidence type="ECO:0000256" key="1">
    <source>
        <dbReference type="SAM" id="Phobius"/>
    </source>
</evidence>
<organism evidence="2">
    <name type="scientific">marine sediment metagenome</name>
    <dbReference type="NCBI Taxonomy" id="412755"/>
    <lineage>
        <taxon>unclassified sequences</taxon>
        <taxon>metagenomes</taxon>
        <taxon>ecological metagenomes</taxon>
    </lineage>
</organism>
<keyword evidence="1" id="KW-0472">Membrane</keyword>
<dbReference type="EMBL" id="LAZR01058732">
    <property type="protein sequence ID" value="KKK69269.1"/>
    <property type="molecule type" value="Genomic_DNA"/>
</dbReference>
<evidence type="ECO:0008006" key="3">
    <source>
        <dbReference type="Google" id="ProtNLM"/>
    </source>
</evidence>
<accession>A0A0F8ZS60</accession>
<protein>
    <recommendedName>
        <fullName evidence="3">Apolipoprotein acyltransferase</fullName>
    </recommendedName>
</protein>
<evidence type="ECO:0000313" key="2">
    <source>
        <dbReference type="EMBL" id="KKK69269.1"/>
    </source>
</evidence>
<keyword evidence="1" id="KW-0812">Transmembrane</keyword>
<feature type="transmembrane region" description="Helical" evidence="1">
    <location>
        <begin position="28"/>
        <end position="50"/>
    </location>
</feature>
<proteinExistence type="predicted"/>
<dbReference type="AlphaFoldDB" id="A0A0F8ZS60"/>
<reference evidence="2" key="1">
    <citation type="journal article" date="2015" name="Nature">
        <title>Complex archaea that bridge the gap between prokaryotes and eukaryotes.</title>
        <authorList>
            <person name="Spang A."/>
            <person name="Saw J.H."/>
            <person name="Jorgensen S.L."/>
            <person name="Zaremba-Niedzwiedzka K."/>
            <person name="Martijn J."/>
            <person name="Lind A.E."/>
            <person name="van Eijk R."/>
            <person name="Schleper C."/>
            <person name="Guy L."/>
            <person name="Ettema T.J."/>
        </authorList>
    </citation>
    <scope>NUCLEOTIDE SEQUENCE</scope>
</reference>